<proteinExistence type="predicted"/>
<dbReference type="Pfam" id="PF07910">
    <property type="entry name" value="Peptidase_C78"/>
    <property type="match status" value="1"/>
</dbReference>
<dbReference type="PANTHER" id="PTHR48153:SF4">
    <property type="entry name" value="UBIQUITIN CARBOXYL-TERMINAL HYDROLASE MUG105"/>
    <property type="match status" value="1"/>
</dbReference>
<dbReference type="InterPro" id="IPR012462">
    <property type="entry name" value="UFSP1/2_DUB_cat"/>
</dbReference>
<feature type="compositionally biased region" description="Low complexity" evidence="2">
    <location>
        <begin position="32"/>
        <end position="44"/>
    </location>
</feature>
<reference evidence="4 5" key="1">
    <citation type="submission" date="2019-03" db="EMBL/GenBank/DDBJ databases">
        <title>Rhodosporidium diobovatum UCD-FST 08-225 genome sequencing, assembly, and annotation.</title>
        <authorList>
            <person name="Fakankun I.U."/>
            <person name="Fristensky B."/>
            <person name="Levin D.B."/>
        </authorList>
    </citation>
    <scope>NUCLEOTIDE SEQUENCE [LARGE SCALE GENOMIC DNA]</scope>
    <source>
        <strain evidence="4 5">UCD-FST 08-225</strain>
    </source>
</reference>
<dbReference type="EMBL" id="SOZI01000004">
    <property type="protein sequence ID" value="TNY24223.1"/>
    <property type="molecule type" value="Genomic_DNA"/>
</dbReference>
<feature type="region of interest" description="Disordered" evidence="2">
    <location>
        <begin position="32"/>
        <end position="54"/>
    </location>
</feature>
<name>A0A5C5G550_9BASI</name>
<dbReference type="AlphaFoldDB" id="A0A5C5G550"/>
<organism evidence="4 5">
    <name type="scientific">Rhodotorula diobovata</name>
    <dbReference type="NCBI Taxonomy" id="5288"/>
    <lineage>
        <taxon>Eukaryota</taxon>
        <taxon>Fungi</taxon>
        <taxon>Dikarya</taxon>
        <taxon>Basidiomycota</taxon>
        <taxon>Pucciniomycotina</taxon>
        <taxon>Microbotryomycetes</taxon>
        <taxon>Sporidiobolales</taxon>
        <taxon>Sporidiobolaceae</taxon>
        <taxon>Rhodotorula</taxon>
    </lineage>
</organism>
<dbReference type="GO" id="GO:0019783">
    <property type="term" value="F:ubiquitin-like protein peptidase activity"/>
    <property type="evidence" value="ECO:0007669"/>
    <property type="project" value="TreeGrafter"/>
</dbReference>
<evidence type="ECO:0000259" key="3">
    <source>
        <dbReference type="Pfam" id="PF07910"/>
    </source>
</evidence>
<keyword evidence="1" id="KW-0378">Hydrolase</keyword>
<protein>
    <submittedName>
        <fullName evidence="4">Peptidase family C78-domain-containing protein</fullName>
    </submittedName>
</protein>
<feature type="compositionally biased region" description="Low complexity" evidence="2">
    <location>
        <begin position="171"/>
        <end position="184"/>
    </location>
</feature>
<gene>
    <name evidence="4" type="ORF">DMC30DRAFT_413456</name>
</gene>
<keyword evidence="5" id="KW-1185">Reference proteome</keyword>
<accession>A0A5C5G550</accession>
<comment type="caution">
    <text evidence="4">The sequence shown here is derived from an EMBL/GenBank/DDBJ whole genome shotgun (WGS) entry which is preliminary data.</text>
</comment>
<dbReference type="PANTHER" id="PTHR48153">
    <property type="entry name" value="UFM1-SPECIFIC PROTEASE 2"/>
    <property type="match status" value="1"/>
</dbReference>
<dbReference type="OrthoDB" id="288987at2759"/>
<evidence type="ECO:0000256" key="2">
    <source>
        <dbReference type="SAM" id="MobiDB-lite"/>
    </source>
</evidence>
<sequence>MPGEQQCFVCGEALGGDAAFVQHHLNACLDRQGSSTGSSSRAAPTSPPPRDSPQLAADAALALSLAEQEVGLQYDPAFECDRALALSLAQDDSRLDASSCPVCGAGWDERGLALPTAGDDAAAHQRVFNKRENHVRACLEAKTRFEDGDGGGVGGLGMHGVPDVEADEVDGQTGAGSASAVATGKRPWTGDVGGKDEVRGTAGLIYVLRNALKQSNLAPQGRTKEAWLASAATEHIPTRVKDWGWGCGYKNTQMVFSSLRHLPQYAKLFAPAEKHDEDSPSPLAPIPSIREWQEMIEKAWAAGFDPDGASHFGGKLINSRRWIGTTEVYVALTWLGIRVTIIDFPKLAGTSSVHEPLLRWLVNYFRLAPSSVSAPGASPPSPSQPQNAFTALQSAAAAGGPIRLTAREPLYLQHRGHSRTVVGVELGGGKVRRRAGKGVMGGAGAGGEPEREEEEAWLLVHDPGKPLSQELKTAAALAASSSTPSGPILAAQNDMPAPPSKKHKLSPVLGSTARGGFGTGTGTSSAGSPKFGDVLKVVRVNMRELKRRDAYQLLYVDPNEPPLTAQEKLRRKVVRSIVVTT</sequence>
<feature type="region of interest" description="Disordered" evidence="2">
    <location>
        <begin position="170"/>
        <end position="194"/>
    </location>
</feature>
<feature type="domain" description="UFSP1/2/DUB catalytic" evidence="3">
    <location>
        <begin position="227"/>
        <end position="426"/>
    </location>
</feature>
<evidence type="ECO:0000313" key="4">
    <source>
        <dbReference type="EMBL" id="TNY24223.1"/>
    </source>
</evidence>
<dbReference type="Proteomes" id="UP000311382">
    <property type="component" value="Unassembled WGS sequence"/>
</dbReference>
<dbReference type="Gene3D" id="3.90.70.130">
    <property type="match status" value="1"/>
</dbReference>
<evidence type="ECO:0000313" key="5">
    <source>
        <dbReference type="Proteomes" id="UP000311382"/>
    </source>
</evidence>
<evidence type="ECO:0000256" key="1">
    <source>
        <dbReference type="ARBA" id="ARBA00022801"/>
    </source>
</evidence>
<dbReference type="STRING" id="5288.A0A5C5G550"/>